<evidence type="ECO:0000313" key="2">
    <source>
        <dbReference type="Proteomes" id="UP001595868"/>
    </source>
</evidence>
<reference evidence="2" key="1">
    <citation type="journal article" date="2019" name="Int. J. Syst. Evol. Microbiol.">
        <title>The Global Catalogue of Microorganisms (GCM) 10K type strain sequencing project: providing services to taxonomists for standard genome sequencing and annotation.</title>
        <authorList>
            <consortium name="The Broad Institute Genomics Platform"/>
            <consortium name="The Broad Institute Genome Sequencing Center for Infectious Disease"/>
            <person name="Wu L."/>
            <person name="Ma J."/>
        </authorList>
    </citation>
    <scope>NUCLEOTIDE SEQUENCE [LARGE SCALE GENOMIC DNA]</scope>
    <source>
        <strain evidence="2">2902at01</strain>
    </source>
</reference>
<accession>A0ABV8KFE2</accession>
<evidence type="ECO:0000313" key="1">
    <source>
        <dbReference type="EMBL" id="MFC4104705.1"/>
    </source>
</evidence>
<organism evidence="1 2">
    <name type="scientific">Micromonospora zhanjiangensis</name>
    <dbReference type="NCBI Taxonomy" id="1522057"/>
    <lineage>
        <taxon>Bacteria</taxon>
        <taxon>Bacillati</taxon>
        <taxon>Actinomycetota</taxon>
        <taxon>Actinomycetes</taxon>
        <taxon>Micromonosporales</taxon>
        <taxon>Micromonosporaceae</taxon>
        <taxon>Micromonospora</taxon>
    </lineage>
</organism>
<gene>
    <name evidence="1" type="ORF">ACFOX0_01965</name>
</gene>
<dbReference type="EMBL" id="JBHSBN010000001">
    <property type="protein sequence ID" value="MFC4104705.1"/>
    <property type="molecule type" value="Genomic_DNA"/>
</dbReference>
<comment type="caution">
    <text evidence="1">The sequence shown here is derived from an EMBL/GenBank/DDBJ whole genome shotgun (WGS) entry which is preliminary data.</text>
</comment>
<protein>
    <submittedName>
        <fullName evidence="1">Uncharacterized protein</fullName>
    </submittedName>
</protein>
<name>A0ABV8KFE2_9ACTN</name>
<dbReference type="RefSeq" id="WP_377541629.1">
    <property type="nucleotide sequence ID" value="NZ_JBHSBN010000001.1"/>
</dbReference>
<keyword evidence="2" id="KW-1185">Reference proteome</keyword>
<sequence length="74" mass="8423">MDEQDELGRLRERVNRLEHALAASRREVLESHARLTIISRIVQNTDRCERAPSVCFGAVRSALYAEHPPKNLLG</sequence>
<dbReference type="Proteomes" id="UP001595868">
    <property type="component" value="Unassembled WGS sequence"/>
</dbReference>
<proteinExistence type="predicted"/>